<comment type="caution">
    <text evidence="1">The sequence shown here is derived from an EMBL/GenBank/DDBJ whole genome shotgun (WGS) entry which is preliminary data.</text>
</comment>
<dbReference type="AlphaFoldDB" id="A0A4R6FFS0"/>
<protein>
    <submittedName>
        <fullName evidence="1">Uncharacterized protein</fullName>
    </submittedName>
</protein>
<evidence type="ECO:0000313" key="2">
    <source>
        <dbReference type="Proteomes" id="UP000295493"/>
    </source>
</evidence>
<keyword evidence="2" id="KW-1185">Reference proteome</keyword>
<organism evidence="1 2">
    <name type="scientific">Stakelama pacifica</name>
    <dbReference type="NCBI Taxonomy" id="517720"/>
    <lineage>
        <taxon>Bacteria</taxon>
        <taxon>Pseudomonadati</taxon>
        <taxon>Pseudomonadota</taxon>
        <taxon>Alphaproteobacteria</taxon>
        <taxon>Sphingomonadales</taxon>
        <taxon>Sphingomonadaceae</taxon>
        <taxon>Stakelama</taxon>
    </lineage>
</organism>
<evidence type="ECO:0000313" key="1">
    <source>
        <dbReference type="EMBL" id="TDN79254.1"/>
    </source>
</evidence>
<dbReference type="EMBL" id="SNWD01000013">
    <property type="protein sequence ID" value="TDN79254.1"/>
    <property type="molecule type" value="Genomic_DNA"/>
</dbReference>
<dbReference type="Proteomes" id="UP000295493">
    <property type="component" value="Unassembled WGS sequence"/>
</dbReference>
<accession>A0A4R6FFS0</accession>
<sequence>MPDLFRHPLPAHPMATIQIPTCVDANLLYERHCEPRRGAAIQSGGTSLDRRVAALLAMTTLR</sequence>
<name>A0A4R6FFS0_9SPHN</name>
<gene>
    <name evidence="1" type="ORF">EV664_11332</name>
</gene>
<proteinExistence type="predicted"/>
<reference evidence="1 2" key="1">
    <citation type="submission" date="2019-03" db="EMBL/GenBank/DDBJ databases">
        <title>Genomic Encyclopedia of Type Strains, Phase IV (KMG-IV): sequencing the most valuable type-strain genomes for metagenomic binning, comparative biology and taxonomic classification.</title>
        <authorList>
            <person name="Goeker M."/>
        </authorList>
    </citation>
    <scope>NUCLEOTIDE SEQUENCE [LARGE SCALE GENOMIC DNA]</scope>
    <source>
        <strain evidence="1 2">DSM 25059</strain>
    </source>
</reference>